<dbReference type="RefSeq" id="WP_152226399.1">
    <property type="nucleotide sequence ID" value="NZ_BAAALV010000002.1"/>
</dbReference>
<evidence type="ECO:0000259" key="4">
    <source>
        <dbReference type="PROSITE" id="PS50949"/>
    </source>
</evidence>
<dbReference type="Pfam" id="PF00392">
    <property type="entry name" value="GntR"/>
    <property type="match status" value="1"/>
</dbReference>
<feature type="domain" description="HTH gntR-type" evidence="4">
    <location>
        <begin position="13"/>
        <end position="81"/>
    </location>
</feature>
<keyword evidence="2" id="KW-0238">DNA-binding</keyword>
<dbReference type="PANTHER" id="PTHR38445:SF9">
    <property type="entry name" value="HTH-TYPE TRANSCRIPTIONAL REPRESSOR YTRA"/>
    <property type="match status" value="1"/>
</dbReference>
<sequence length="136" mass="14153">MSAQIRVDLASPVPPYEQIRSQVSALATAGVLSPGERLPTIRMLAADLGVAPGTVARAYKELEAEGTVTALRRRGTAIAQRAATPTSGPGSVPAEVGAAVGHLVSTAHRHGLPDALVLSLLADSLSRRRFDTRLEP</sequence>
<dbReference type="InterPro" id="IPR036388">
    <property type="entry name" value="WH-like_DNA-bd_sf"/>
</dbReference>
<comment type="caution">
    <text evidence="5">The sequence shown here is derived from an EMBL/GenBank/DDBJ whole genome shotgun (WGS) entry which is preliminary data.</text>
</comment>
<name>A0ABN2P413_9MICC</name>
<dbReference type="SUPFAM" id="SSF46785">
    <property type="entry name" value="Winged helix' DNA-binding domain"/>
    <property type="match status" value="1"/>
</dbReference>
<evidence type="ECO:0000256" key="2">
    <source>
        <dbReference type="ARBA" id="ARBA00023125"/>
    </source>
</evidence>
<evidence type="ECO:0000256" key="1">
    <source>
        <dbReference type="ARBA" id="ARBA00023015"/>
    </source>
</evidence>
<dbReference type="Proteomes" id="UP001500784">
    <property type="component" value="Unassembled WGS sequence"/>
</dbReference>
<keyword evidence="6" id="KW-1185">Reference proteome</keyword>
<organism evidence="5 6">
    <name type="scientific">Arthrobacter gandavensis</name>
    <dbReference type="NCBI Taxonomy" id="169960"/>
    <lineage>
        <taxon>Bacteria</taxon>
        <taxon>Bacillati</taxon>
        <taxon>Actinomycetota</taxon>
        <taxon>Actinomycetes</taxon>
        <taxon>Micrococcales</taxon>
        <taxon>Micrococcaceae</taxon>
        <taxon>Arthrobacter</taxon>
    </lineage>
</organism>
<accession>A0ABN2P413</accession>
<reference evidence="5 6" key="1">
    <citation type="journal article" date="2019" name="Int. J. Syst. Evol. Microbiol.">
        <title>The Global Catalogue of Microorganisms (GCM) 10K type strain sequencing project: providing services to taxonomists for standard genome sequencing and annotation.</title>
        <authorList>
            <consortium name="The Broad Institute Genomics Platform"/>
            <consortium name="The Broad Institute Genome Sequencing Center for Infectious Disease"/>
            <person name="Wu L."/>
            <person name="Ma J."/>
        </authorList>
    </citation>
    <scope>NUCLEOTIDE SEQUENCE [LARGE SCALE GENOMIC DNA]</scope>
    <source>
        <strain evidence="5 6">JCM 13316</strain>
    </source>
</reference>
<evidence type="ECO:0000256" key="3">
    <source>
        <dbReference type="ARBA" id="ARBA00023163"/>
    </source>
</evidence>
<evidence type="ECO:0000313" key="6">
    <source>
        <dbReference type="Proteomes" id="UP001500784"/>
    </source>
</evidence>
<dbReference type="SMART" id="SM00345">
    <property type="entry name" value="HTH_GNTR"/>
    <property type="match status" value="1"/>
</dbReference>
<evidence type="ECO:0000313" key="5">
    <source>
        <dbReference type="EMBL" id="GAA1911602.1"/>
    </source>
</evidence>
<dbReference type="PANTHER" id="PTHR38445">
    <property type="entry name" value="HTH-TYPE TRANSCRIPTIONAL REPRESSOR YTRA"/>
    <property type="match status" value="1"/>
</dbReference>
<protein>
    <submittedName>
        <fullName evidence="5">GntR family transcriptional regulator</fullName>
    </submittedName>
</protein>
<gene>
    <name evidence="5" type="ORF">GCM10009688_15720</name>
</gene>
<dbReference type="InterPro" id="IPR036390">
    <property type="entry name" value="WH_DNA-bd_sf"/>
</dbReference>
<keyword evidence="3" id="KW-0804">Transcription</keyword>
<dbReference type="Gene3D" id="1.10.10.10">
    <property type="entry name" value="Winged helix-like DNA-binding domain superfamily/Winged helix DNA-binding domain"/>
    <property type="match status" value="1"/>
</dbReference>
<dbReference type="InterPro" id="IPR000524">
    <property type="entry name" value="Tscrpt_reg_HTH_GntR"/>
</dbReference>
<dbReference type="CDD" id="cd07377">
    <property type="entry name" value="WHTH_GntR"/>
    <property type="match status" value="1"/>
</dbReference>
<dbReference type="PROSITE" id="PS50949">
    <property type="entry name" value="HTH_GNTR"/>
    <property type="match status" value="1"/>
</dbReference>
<proteinExistence type="predicted"/>
<dbReference type="EMBL" id="BAAALV010000002">
    <property type="protein sequence ID" value="GAA1911602.1"/>
    <property type="molecule type" value="Genomic_DNA"/>
</dbReference>
<keyword evidence="1" id="KW-0805">Transcription regulation</keyword>